<dbReference type="CDD" id="cd03311">
    <property type="entry name" value="CIMS_C_terminal_like"/>
    <property type="match status" value="1"/>
</dbReference>
<dbReference type="Pfam" id="PF01717">
    <property type="entry name" value="Meth_synt_2"/>
    <property type="match status" value="1"/>
</dbReference>
<dbReference type="GO" id="GO:0008270">
    <property type="term" value="F:zinc ion binding"/>
    <property type="evidence" value="ECO:0007669"/>
    <property type="project" value="InterPro"/>
</dbReference>
<dbReference type="EMBL" id="JAPQKH010000006">
    <property type="protein sequence ID" value="KAJ5094864.1"/>
    <property type="molecule type" value="Genomic_DNA"/>
</dbReference>
<dbReference type="GO" id="GO:0003871">
    <property type="term" value="F:5-methyltetrahydropteroyltriglutamate-homocysteine S-methyltransferase activity"/>
    <property type="evidence" value="ECO:0007669"/>
    <property type="project" value="InterPro"/>
</dbReference>
<evidence type="ECO:0000259" key="1">
    <source>
        <dbReference type="Pfam" id="PF01717"/>
    </source>
</evidence>
<feature type="domain" description="Cobalamin-independent methionine synthase MetE C-terminal/archaeal" evidence="1">
    <location>
        <begin position="170"/>
        <end position="368"/>
    </location>
</feature>
<dbReference type="OrthoDB" id="7772923at2759"/>
<accession>A0A9W9F7D8</accession>
<name>A0A9W9F7D8_9EURO</name>
<dbReference type="InterPro" id="IPR038071">
    <property type="entry name" value="UROD/MetE-like_sf"/>
</dbReference>
<dbReference type="Gene3D" id="3.20.20.210">
    <property type="match status" value="1"/>
</dbReference>
<reference evidence="2" key="2">
    <citation type="journal article" date="2023" name="IMA Fungus">
        <title>Comparative genomic study of the Penicillium genus elucidates a diverse pangenome and 15 lateral gene transfer events.</title>
        <authorList>
            <person name="Petersen C."/>
            <person name="Sorensen T."/>
            <person name="Nielsen M.R."/>
            <person name="Sondergaard T.E."/>
            <person name="Sorensen J.L."/>
            <person name="Fitzpatrick D.A."/>
            <person name="Frisvad J.C."/>
            <person name="Nielsen K.L."/>
        </authorList>
    </citation>
    <scope>NUCLEOTIDE SEQUENCE</scope>
    <source>
        <strain evidence="2">IBT 30069</strain>
    </source>
</reference>
<dbReference type="AlphaFoldDB" id="A0A9W9F7D8"/>
<protein>
    <recommendedName>
        <fullName evidence="1">Cobalamin-independent methionine synthase MetE C-terminal/archaeal domain-containing protein</fullName>
    </recommendedName>
</protein>
<comment type="caution">
    <text evidence="2">The sequence shown here is derived from an EMBL/GenBank/DDBJ whole genome shotgun (WGS) entry which is preliminary data.</text>
</comment>
<sequence>MAFSAAPRRAEHLGSLLRPTELIEALNNNVDAETRQEIEDRGINTIVNDQVYLGFKVINDGEYRRHLFWGSFFESLVGFEKVNLTESTVRKYLPKVKALLEYKTDTTLFCSGKIRHSGSSPHLREFLYLKSILPPNQIGNIKITIPAPHWYHLQYQEGQAYSKDIYASDDAYFKDLAAAYQEELRILYDAGLRRVQIDDPDLSYFCSKDVLDAWGLDQTNSKSTLELLTTYVNLYNDCFREVKPDMHIGIHVCRGNFTDSRYWSTGGYDMIAGQIFRDMNVNTYYLEFDTHRAGGFEPLQFLPADKHVVLGVVSTKSSQLEDLAELKERVMHAARFISKGNHITLEESLQRIGVSPQCGFASHSRENRLTKHVMLEKLALVKQLAESIWPGQD</sequence>
<proteinExistence type="predicted"/>
<dbReference type="InterPro" id="IPR002629">
    <property type="entry name" value="Met_Synth_C/arc"/>
</dbReference>
<dbReference type="SUPFAM" id="SSF51726">
    <property type="entry name" value="UROD/MetE-like"/>
    <property type="match status" value="1"/>
</dbReference>
<keyword evidence="3" id="KW-1185">Reference proteome</keyword>
<dbReference type="PANTHER" id="PTHR43844">
    <property type="entry name" value="METHIONINE SYNTHASE"/>
    <property type="match status" value="1"/>
</dbReference>
<dbReference type="GO" id="GO:0009086">
    <property type="term" value="P:methionine biosynthetic process"/>
    <property type="evidence" value="ECO:0007669"/>
    <property type="project" value="InterPro"/>
</dbReference>
<dbReference type="Proteomes" id="UP001149165">
    <property type="component" value="Unassembled WGS sequence"/>
</dbReference>
<evidence type="ECO:0000313" key="3">
    <source>
        <dbReference type="Proteomes" id="UP001149165"/>
    </source>
</evidence>
<reference evidence="2" key="1">
    <citation type="submission" date="2022-11" db="EMBL/GenBank/DDBJ databases">
        <authorList>
            <person name="Petersen C."/>
        </authorList>
    </citation>
    <scope>NUCLEOTIDE SEQUENCE</scope>
    <source>
        <strain evidence="2">IBT 30069</strain>
    </source>
</reference>
<evidence type="ECO:0000313" key="2">
    <source>
        <dbReference type="EMBL" id="KAJ5094864.1"/>
    </source>
</evidence>
<organism evidence="2 3">
    <name type="scientific">Penicillium angulare</name>
    <dbReference type="NCBI Taxonomy" id="116970"/>
    <lineage>
        <taxon>Eukaryota</taxon>
        <taxon>Fungi</taxon>
        <taxon>Dikarya</taxon>
        <taxon>Ascomycota</taxon>
        <taxon>Pezizomycotina</taxon>
        <taxon>Eurotiomycetes</taxon>
        <taxon>Eurotiomycetidae</taxon>
        <taxon>Eurotiales</taxon>
        <taxon>Aspergillaceae</taxon>
        <taxon>Penicillium</taxon>
    </lineage>
</organism>
<gene>
    <name evidence="2" type="ORF">N7456_010725</name>
</gene>
<dbReference type="PANTHER" id="PTHR43844:SF2">
    <property type="entry name" value="SYNTHASE, VITAMIN-B12 INDEPENDENT, PUTATIVE (AFU_ORTHOLOGUE AFUA_3G12060)-RELATED"/>
    <property type="match status" value="1"/>
</dbReference>